<feature type="compositionally biased region" description="Pro residues" evidence="1">
    <location>
        <begin position="71"/>
        <end position="81"/>
    </location>
</feature>
<dbReference type="EMBL" id="JANPWB010000012">
    <property type="protein sequence ID" value="KAJ1117104.1"/>
    <property type="molecule type" value="Genomic_DNA"/>
</dbReference>
<gene>
    <name evidence="2" type="ORF">NDU88_005304</name>
</gene>
<organism evidence="2 3">
    <name type="scientific">Pleurodeles waltl</name>
    <name type="common">Iberian ribbed newt</name>
    <dbReference type="NCBI Taxonomy" id="8319"/>
    <lineage>
        <taxon>Eukaryota</taxon>
        <taxon>Metazoa</taxon>
        <taxon>Chordata</taxon>
        <taxon>Craniata</taxon>
        <taxon>Vertebrata</taxon>
        <taxon>Euteleostomi</taxon>
        <taxon>Amphibia</taxon>
        <taxon>Batrachia</taxon>
        <taxon>Caudata</taxon>
        <taxon>Salamandroidea</taxon>
        <taxon>Salamandridae</taxon>
        <taxon>Pleurodelinae</taxon>
        <taxon>Pleurodeles</taxon>
    </lineage>
</organism>
<comment type="caution">
    <text evidence="2">The sequence shown here is derived from an EMBL/GenBank/DDBJ whole genome shotgun (WGS) entry which is preliminary data.</text>
</comment>
<sequence>MRSPVAATAGSRRTASVPKLPGPGAPRAKLRQSAALLTAPCLSLPATGQQRSSSSSAAQPGNTRAGGRGPTRPPIGPPAPPKANRCPQRPQKQPARSPKRAHKTAARRTARTGTPTSWPRGPQTSRMRRQSHMRNGEKIPGGPQSELTAD</sequence>
<evidence type="ECO:0000313" key="3">
    <source>
        <dbReference type="Proteomes" id="UP001066276"/>
    </source>
</evidence>
<dbReference type="Proteomes" id="UP001066276">
    <property type="component" value="Chromosome 8"/>
</dbReference>
<proteinExistence type="predicted"/>
<feature type="compositionally biased region" description="Basic residues" evidence="1">
    <location>
        <begin position="97"/>
        <end position="110"/>
    </location>
</feature>
<evidence type="ECO:0000313" key="2">
    <source>
        <dbReference type="EMBL" id="KAJ1117104.1"/>
    </source>
</evidence>
<keyword evidence="3" id="KW-1185">Reference proteome</keyword>
<evidence type="ECO:0000256" key="1">
    <source>
        <dbReference type="SAM" id="MobiDB-lite"/>
    </source>
</evidence>
<name>A0AAV7NNN9_PLEWA</name>
<feature type="compositionally biased region" description="Low complexity" evidence="1">
    <location>
        <begin position="52"/>
        <end position="63"/>
    </location>
</feature>
<feature type="region of interest" description="Disordered" evidence="1">
    <location>
        <begin position="1"/>
        <end position="150"/>
    </location>
</feature>
<reference evidence="2" key="1">
    <citation type="journal article" date="2022" name="bioRxiv">
        <title>Sequencing and chromosome-scale assembly of the giantPleurodeles waltlgenome.</title>
        <authorList>
            <person name="Brown T."/>
            <person name="Elewa A."/>
            <person name="Iarovenko S."/>
            <person name="Subramanian E."/>
            <person name="Araus A.J."/>
            <person name="Petzold A."/>
            <person name="Susuki M."/>
            <person name="Suzuki K.-i.T."/>
            <person name="Hayashi T."/>
            <person name="Toyoda A."/>
            <person name="Oliveira C."/>
            <person name="Osipova E."/>
            <person name="Leigh N.D."/>
            <person name="Simon A."/>
            <person name="Yun M.H."/>
        </authorList>
    </citation>
    <scope>NUCLEOTIDE SEQUENCE</scope>
    <source>
        <strain evidence="2">20211129_DDA</strain>
        <tissue evidence="2">Liver</tissue>
    </source>
</reference>
<accession>A0AAV7NNN9</accession>
<protein>
    <submittedName>
        <fullName evidence="2">Uncharacterized protein</fullName>
    </submittedName>
</protein>
<dbReference type="AlphaFoldDB" id="A0AAV7NNN9"/>